<dbReference type="EMBL" id="JABBGC010000001">
    <property type="protein sequence ID" value="NML38130.1"/>
    <property type="molecule type" value="Genomic_DNA"/>
</dbReference>
<dbReference type="RefSeq" id="WP_169225153.1">
    <property type="nucleotide sequence ID" value="NZ_JABBGC010000001.1"/>
</dbReference>
<sequence>MEQLSSDLKKSFPQINGFSHRNLYTIRQWYAFFSQQFEFVPQPVAQLPWSYQRLLISKTKELETLIANLLG</sequence>
<dbReference type="Pfam" id="PF17761">
    <property type="entry name" value="DUF1016_N"/>
    <property type="match status" value="1"/>
</dbReference>
<accession>A0A848GN83</accession>
<evidence type="ECO:0000313" key="3">
    <source>
        <dbReference type="Proteomes" id="UP000583266"/>
    </source>
</evidence>
<feature type="domain" description="YhcG N-terminal" evidence="1">
    <location>
        <begin position="2"/>
        <end position="61"/>
    </location>
</feature>
<evidence type="ECO:0000259" key="1">
    <source>
        <dbReference type="Pfam" id="PF17761"/>
    </source>
</evidence>
<evidence type="ECO:0000313" key="2">
    <source>
        <dbReference type="EMBL" id="NML38130.1"/>
    </source>
</evidence>
<keyword evidence="3" id="KW-1185">Reference proteome</keyword>
<dbReference type="AlphaFoldDB" id="A0A848GN83"/>
<reference evidence="2 3" key="1">
    <citation type="submission" date="2020-04" db="EMBL/GenBank/DDBJ databases">
        <title>Chitinophaga sp. G-6-1-13 sp. nov., isolated from soil.</title>
        <authorList>
            <person name="Dahal R.H."/>
            <person name="Chaudhary D.K."/>
        </authorList>
    </citation>
    <scope>NUCLEOTIDE SEQUENCE [LARGE SCALE GENOMIC DNA]</scope>
    <source>
        <strain evidence="2 3">G-6-1-13</strain>
    </source>
</reference>
<gene>
    <name evidence="2" type="ORF">HHL17_13070</name>
</gene>
<dbReference type="Proteomes" id="UP000583266">
    <property type="component" value="Unassembled WGS sequence"/>
</dbReference>
<dbReference type="InterPro" id="IPR041527">
    <property type="entry name" value="YhcG_N"/>
</dbReference>
<organism evidence="2 3">
    <name type="scientific">Chitinophaga fulva</name>
    <dbReference type="NCBI Taxonomy" id="2728842"/>
    <lineage>
        <taxon>Bacteria</taxon>
        <taxon>Pseudomonadati</taxon>
        <taxon>Bacteroidota</taxon>
        <taxon>Chitinophagia</taxon>
        <taxon>Chitinophagales</taxon>
        <taxon>Chitinophagaceae</taxon>
        <taxon>Chitinophaga</taxon>
    </lineage>
</organism>
<name>A0A848GN83_9BACT</name>
<comment type="caution">
    <text evidence="2">The sequence shown here is derived from an EMBL/GenBank/DDBJ whole genome shotgun (WGS) entry which is preliminary data.</text>
</comment>
<proteinExistence type="predicted"/>
<protein>
    <submittedName>
        <fullName evidence="2">DUF1016 domain-containing protein</fullName>
    </submittedName>
</protein>